<comment type="caution">
    <text evidence="1">The sequence shown here is derived from an EMBL/GenBank/DDBJ whole genome shotgun (WGS) entry which is preliminary data.</text>
</comment>
<gene>
    <name evidence="1" type="ORF">HK099_005265</name>
</gene>
<dbReference type="GO" id="GO:0001650">
    <property type="term" value="C:fibrillar center"/>
    <property type="evidence" value="ECO:0007669"/>
    <property type="project" value="TreeGrafter"/>
</dbReference>
<reference evidence="1" key="1">
    <citation type="submission" date="2020-05" db="EMBL/GenBank/DDBJ databases">
        <title>Phylogenomic resolution of chytrid fungi.</title>
        <authorList>
            <person name="Stajich J.E."/>
            <person name="Amses K."/>
            <person name="Simmons R."/>
            <person name="Seto K."/>
            <person name="Myers J."/>
            <person name="Bonds A."/>
            <person name="Quandt C.A."/>
            <person name="Barry K."/>
            <person name="Liu P."/>
            <person name="Grigoriev I."/>
            <person name="Longcore J.E."/>
            <person name="James T.Y."/>
        </authorList>
    </citation>
    <scope>NUCLEOTIDE SEQUENCE</scope>
    <source>
        <strain evidence="1">JEL0476</strain>
    </source>
</reference>
<dbReference type="EMBL" id="JADGJW010000040">
    <property type="protein sequence ID" value="KAJ3226268.1"/>
    <property type="molecule type" value="Genomic_DNA"/>
</dbReference>
<dbReference type="PANTHER" id="PTHR15319">
    <property type="entry name" value="TATA BOX-BINDING PROTEIN ASSOCIATED FACTOR RNA POLYMERASE I SUBUNIT C"/>
    <property type="match status" value="1"/>
</dbReference>
<evidence type="ECO:0000313" key="2">
    <source>
        <dbReference type="Proteomes" id="UP001211065"/>
    </source>
</evidence>
<dbReference type="Proteomes" id="UP001211065">
    <property type="component" value="Unassembled WGS sequence"/>
</dbReference>
<organism evidence="1 2">
    <name type="scientific">Clydaea vesicula</name>
    <dbReference type="NCBI Taxonomy" id="447962"/>
    <lineage>
        <taxon>Eukaryota</taxon>
        <taxon>Fungi</taxon>
        <taxon>Fungi incertae sedis</taxon>
        <taxon>Chytridiomycota</taxon>
        <taxon>Chytridiomycota incertae sedis</taxon>
        <taxon>Chytridiomycetes</taxon>
        <taxon>Lobulomycetales</taxon>
        <taxon>Lobulomycetaceae</taxon>
        <taxon>Clydaea</taxon>
    </lineage>
</organism>
<keyword evidence="2" id="KW-1185">Reference proteome</keyword>
<dbReference type="GO" id="GO:0001164">
    <property type="term" value="F:RNA polymerase I core promoter sequence-specific DNA binding"/>
    <property type="evidence" value="ECO:0007669"/>
    <property type="project" value="TreeGrafter"/>
</dbReference>
<dbReference type="PANTHER" id="PTHR15319:SF1">
    <property type="entry name" value="TATA BOX-BINDING PROTEIN-ASSOCIATED FACTOR RNA POLYMERASE I SUBUNIT C"/>
    <property type="match status" value="1"/>
</dbReference>
<protein>
    <submittedName>
        <fullName evidence="1">Uncharacterized protein</fullName>
    </submittedName>
</protein>
<dbReference type="InterPro" id="IPR038801">
    <property type="entry name" value="TAF1C"/>
</dbReference>
<evidence type="ECO:0000313" key="1">
    <source>
        <dbReference type="EMBL" id="KAJ3226268.1"/>
    </source>
</evidence>
<name>A0AAD5XYQ4_9FUNG</name>
<sequence length="978" mass="113179">MFPISTPVNIKNSSQTTFGSLGNFNLDFDPQFLFHNGNYNFVKTLCSTSTANGTHLNALVSKRLSSFTRSWRLPRFPSSILSSGLAQSLRCKNLDPSSHEIEQMVGYWSLVDSTQYIPHQLLYNNLSEGLKFEYQNYYQFPYLRSCTSCFQLKDKHWIAYASGTLLNELRINLATDFQDAFASSLKLKRSILQIVVSEVKVSELCTILAIRTEKMVSFISVNLLDGVNLSMEIFKAFEFEENVVDVNFCNTIAFEALILLKDGTVCLWEADTIEDPSVKIILKMKNYPANEWLHCFFGFQPESLVIVGSSRIEKCDFKRSSSKSTLLIYRFDDDEKNEKIQFGCSGGRILPFKLLLATNFGFKLIDIRHPKKVMLEWNDCDLSETVAGIELFKLPNIGVLNQVGVVTWNRKNADIIFRIIEIVQHGNALKTNGFSQTIKPFFEFENYKYFNDNPRNVIPTLVRQTNRTEKKYLESFPNVKWPPLYGVSIFEDDNSIITIFQLVYDGSLYSQQFILDYTSSKISEEYRTVIEGSIEVSEKKKEESLQHNHKSGDNKITDKSNFLDVIKFRDVKSDIKIKFGGFNTNIFPPRALSTKMNFKSTPIYQFQNLWKFLKGFIDPSNPYYFQEDNLISFNDVLQEKVEYWDELALSGTVKLIEYRNMVPVIPNSYPTNYFTSIEHLNDFEKIFKSKTLNLSIQSIPLFFLNKYSHNRNNFTSTNFNSLEELRNFLNGLFAVQDEQVTDDFNAYNGEIVDFYEYSRKKSIDIATIEIFKSLKTFNITTRFIETQDDTLNEEIHMERIGNREVLLENNFLKADSSDEEEVVPSPQILLKSHFTSYPVKLSKASSELYHRWLNPEKYYVKRDYFRNRKDNNDEELKGVKKSRRKTMIYQEKMKQKSDLNLQNYLLSQQTQSQISNVCSNGEELPTSYQLPAVLSASQNFVIHNSVNSLSFSQNSGTSVLLGRQSQKDTGKKKRKRGF</sequence>
<accession>A0AAD5XYQ4</accession>
<dbReference type="AlphaFoldDB" id="A0AAD5XYQ4"/>
<proteinExistence type="predicted"/>